<dbReference type="SUPFAM" id="SSF111126">
    <property type="entry name" value="Ligand-binding domain in the NO signalling and Golgi transport"/>
    <property type="match status" value="1"/>
</dbReference>
<proteinExistence type="predicted"/>
<evidence type="ECO:0000259" key="1">
    <source>
        <dbReference type="Pfam" id="PF07700"/>
    </source>
</evidence>
<dbReference type="Gene3D" id="3.90.1520.10">
    <property type="entry name" value="H-NOX domain"/>
    <property type="match status" value="1"/>
</dbReference>
<name>A0A399QUP4_9PROT</name>
<evidence type="ECO:0000313" key="2">
    <source>
        <dbReference type="EMBL" id="RIJ22171.1"/>
    </source>
</evidence>
<feature type="domain" description="Heme NO-binding" evidence="1">
    <location>
        <begin position="4"/>
        <end position="162"/>
    </location>
</feature>
<reference evidence="2 3" key="1">
    <citation type="submission" date="2018-08" db="EMBL/GenBank/DDBJ databases">
        <title>Henriciella mobilis sp. nov., isolated from seawater.</title>
        <authorList>
            <person name="Cheng H."/>
            <person name="Wu Y.-H."/>
            <person name="Xu X.-W."/>
            <person name="Guo L.-L."/>
        </authorList>
    </citation>
    <scope>NUCLEOTIDE SEQUENCE [LARGE SCALE GENOMIC DNA]</scope>
    <source>
        <strain evidence="2 3">CCUG66934</strain>
    </source>
</reference>
<dbReference type="GO" id="GO:0020037">
    <property type="term" value="F:heme binding"/>
    <property type="evidence" value="ECO:0007669"/>
    <property type="project" value="InterPro"/>
</dbReference>
<sequence length="183" mass="20499">MTMKGVVFTEFLDHVEAELGVIQTQRIIDRCELESEGAYTSVGTYPCAEMSQLIGAVSQTTGRCPTTLLKAFGHHLASSFRQGYPAYFEVADFFDFVESIDSHIHVEVQKLYADAELPEFHIIMRTDDTLVVDYISSRALEHLAYGLLEASAQAFGETVAMHMTPRGDGSSRVVRFQLERRPQ</sequence>
<dbReference type="AlphaFoldDB" id="A0A399QUP4"/>
<protein>
    <recommendedName>
        <fullName evidence="1">Heme NO-binding domain-containing protein</fullName>
    </recommendedName>
</protein>
<evidence type="ECO:0000313" key="3">
    <source>
        <dbReference type="Proteomes" id="UP000265431"/>
    </source>
</evidence>
<gene>
    <name evidence="2" type="ORF">D1224_11455</name>
</gene>
<dbReference type="InterPro" id="IPR024096">
    <property type="entry name" value="NO_sig/Golgi_transp_ligand-bd"/>
</dbReference>
<organism evidence="2 3">
    <name type="scientific">Henriciella barbarensis</name>
    <dbReference type="NCBI Taxonomy" id="86342"/>
    <lineage>
        <taxon>Bacteria</taxon>
        <taxon>Pseudomonadati</taxon>
        <taxon>Pseudomonadota</taxon>
        <taxon>Alphaproteobacteria</taxon>
        <taxon>Hyphomonadales</taxon>
        <taxon>Hyphomonadaceae</taxon>
        <taxon>Henriciella</taxon>
    </lineage>
</organism>
<accession>A0A399QUP4</accession>
<dbReference type="OrthoDB" id="7266652at2"/>
<dbReference type="Pfam" id="PF07700">
    <property type="entry name" value="HNOB"/>
    <property type="match status" value="1"/>
</dbReference>
<dbReference type="EMBL" id="QWGB01000007">
    <property type="protein sequence ID" value="RIJ22171.1"/>
    <property type="molecule type" value="Genomic_DNA"/>
</dbReference>
<dbReference type="InterPro" id="IPR038158">
    <property type="entry name" value="H-NOX_domain_sf"/>
</dbReference>
<dbReference type="Proteomes" id="UP000265431">
    <property type="component" value="Unassembled WGS sequence"/>
</dbReference>
<comment type="caution">
    <text evidence="2">The sequence shown here is derived from an EMBL/GenBank/DDBJ whole genome shotgun (WGS) entry which is preliminary data.</text>
</comment>
<dbReference type="InterPro" id="IPR011644">
    <property type="entry name" value="Heme_NO-bd"/>
</dbReference>
<keyword evidence="3" id="KW-1185">Reference proteome</keyword>